<evidence type="ECO:0000313" key="3">
    <source>
        <dbReference type="Proteomes" id="UP000265520"/>
    </source>
</evidence>
<protein>
    <submittedName>
        <fullName evidence="2">Uncharacterized protein</fullName>
    </submittedName>
</protein>
<comment type="caution">
    <text evidence="2">The sequence shown here is derived from an EMBL/GenBank/DDBJ whole genome shotgun (WGS) entry which is preliminary data.</text>
</comment>
<dbReference type="EMBL" id="LXQA010815516">
    <property type="protein sequence ID" value="MCI72331.1"/>
    <property type="molecule type" value="Genomic_DNA"/>
</dbReference>
<feature type="non-terminal residue" evidence="2">
    <location>
        <position position="27"/>
    </location>
</feature>
<feature type="region of interest" description="Disordered" evidence="1">
    <location>
        <begin position="1"/>
        <end position="27"/>
    </location>
</feature>
<sequence length="27" mass="2843">MAVNTIAGGFTGGGESNSARKRYVRRS</sequence>
<dbReference type="AlphaFoldDB" id="A0A392UFM4"/>
<accession>A0A392UFM4</accession>
<evidence type="ECO:0000256" key="1">
    <source>
        <dbReference type="SAM" id="MobiDB-lite"/>
    </source>
</evidence>
<keyword evidence="3" id="KW-1185">Reference proteome</keyword>
<name>A0A392UFM4_9FABA</name>
<proteinExistence type="predicted"/>
<dbReference type="Proteomes" id="UP000265520">
    <property type="component" value="Unassembled WGS sequence"/>
</dbReference>
<organism evidence="2 3">
    <name type="scientific">Trifolium medium</name>
    <dbReference type="NCBI Taxonomy" id="97028"/>
    <lineage>
        <taxon>Eukaryota</taxon>
        <taxon>Viridiplantae</taxon>
        <taxon>Streptophyta</taxon>
        <taxon>Embryophyta</taxon>
        <taxon>Tracheophyta</taxon>
        <taxon>Spermatophyta</taxon>
        <taxon>Magnoliopsida</taxon>
        <taxon>eudicotyledons</taxon>
        <taxon>Gunneridae</taxon>
        <taxon>Pentapetalae</taxon>
        <taxon>rosids</taxon>
        <taxon>fabids</taxon>
        <taxon>Fabales</taxon>
        <taxon>Fabaceae</taxon>
        <taxon>Papilionoideae</taxon>
        <taxon>50 kb inversion clade</taxon>
        <taxon>NPAAA clade</taxon>
        <taxon>Hologalegina</taxon>
        <taxon>IRL clade</taxon>
        <taxon>Trifolieae</taxon>
        <taxon>Trifolium</taxon>
    </lineage>
</organism>
<reference evidence="2 3" key="1">
    <citation type="journal article" date="2018" name="Front. Plant Sci.">
        <title>Red Clover (Trifolium pratense) and Zigzag Clover (T. medium) - A Picture of Genomic Similarities and Differences.</title>
        <authorList>
            <person name="Dluhosova J."/>
            <person name="Istvanek J."/>
            <person name="Nedelnik J."/>
            <person name="Repkova J."/>
        </authorList>
    </citation>
    <scope>NUCLEOTIDE SEQUENCE [LARGE SCALE GENOMIC DNA]</scope>
    <source>
        <strain evidence="3">cv. 10/8</strain>
        <tissue evidence="2">Leaf</tissue>
    </source>
</reference>
<evidence type="ECO:0000313" key="2">
    <source>
        <dbReference type="EMBL" id="MCI72331.1"/>
    </source>
</evidence>